<dbReference type="InterPro" id="IPR036259">
    <property type="entry name" value="MFS_trans_sf"/>
</dbReference>
<dbReference type="AlphaFoldDB" id="Q5P697"/>
<keyword evidence="5 8" id="KW-0812">Transmembrane</keyword>
<proteinExistence type="inferred from homology"/>
<feature type="transmembrane region" description="Helical" evidence="8">
    <location>
        <begin position="126"/>
        <end position="147"/>
    </location>
</feature>
<feature type="transmembrane region" description="Helical" evidence="8">
    <location>
        <begin position="331"/>
        <end position="352"/>
    </location>
</feature>
<evidence type="ECO:0000256" key="3">
    <source>
        <dbReference type="ARBA" id="ARBA00022448"/>
    </source>
</evidence>
<comment type="similarity">
    <text evidence="2 8">Belongs to the major facilitator superfamily. Bcr/CmlA family.</text>
</comment>
<name>Q5P697_AROAE</name>
<evidence type="ECO:0000256" key="4">
    <source>
        <dbReference type="ARBA" id="ARBA00022475"/>
    </source>
</evidence>
<dbReference type="CDD" id="cd17320">
    <property type="entry name" value="MFS_MdfA_MDR_like"/>
    <property type="match status" value="1"/>
</dbReference>
<dbReference type="NCBIfam" id="TIGR00710">
    <property type="entry name" value="efflux_Bcr_CflA"/>
    <property type="match status" value="1"/>
</dbReference>
<dbReference type="SUPFAM" id="SSF103473">
    <property type="entry name" value="MFS general substrate transporter"/>
    <property type="match status" value="1"/>
</dbReference>
<gene>
    <name evidence="10" type="primary">bssH</name>
    <name evidence="10" type="ORF">c2A195</name>
</gene>
<dbReference type="PANTHER" id="PTHR43124">
    <property type="entry name" value="PURINE EFFLUX PUMP PBUE"/>
    <property type="match status" value="1"/>
</dbReference>
<organism evidence="10 11">
    <name type="scientific">Aromatoleum aromaticum (strain DSM 19018 / LMG 30748 / EbN1)</name>
    <name type="common">Azoarcus sp. (strain EbN1)</name>
    <dbReference type="NCBI Taxonomy" id="76114"/>
    <lineage>
        <taxon>Bacteria</taxon>
        <taxon>Pseudomonadati</taxon>
        <taxon>Pseudomonadota</taxon>
        <taxon>Betaproteobacteria</taxon>
        <taxon>Rhodocyclales</taxon>
        <taxon>Rhodocyclaceae</taxon>
        <taxon>Aromatoleum</taxon>
    </lineage>
</organism>
<dbReference type="HOGENOM" id="CLU_001265_47_1_4"/>
<feature type="domain" description="Major facilitator superfamily (MFS) profile" evidence="9">
    <location>
        <begin position="35"/>
        <end position="419"/>
    </location>
</feature>
<feature type="transmembrane region" description="Helical" evidence="8">
    <location>
        <begin position="187"/>
        <end position="207"/>
    </location>
</feature>
<feature type="transmembrane region" description="Helical" evidence="8">
    <location>
        <begin position="239"/>
        <end position="262"/>
    </location>
</feature>
<dbReference type="Gene3D" id="1.20.1720.10">
    <property type="entry name" value="Multidrug resistance protein D"/>
    <property type="match status" value="1"/>
</dbReference>
<evidence type="ECO:0000256" key="8">
    <source>
        <dbReference type="RuleBase" id="RU365088"/>
    </source>
</evidence>
<dbReference type="PROSITE" id="PS50850">
    <property type="entry name" value="MFS"/>
    <property type="match status" value="1"/>
</dbReference>
<feature type="transmembrane region" description="Helical" evidence="8">
    <location>
        <begin position="159"/>
        <end position="181"/>
    </location>
</feature>
<dbReference type="KEGG" id="eba:c2A195"/>
<keyword evidence="11" id="KW-1185">Reference proteome</keyword>
<feature type="transmembrane region" description="Helical" evidence="8">
    <location>
        <begin position="101"/>
        <end position="120"/>
    </location>
</feature>
<keyword evidence="7 8" id="KW-0472">Membrane</keyword>
<evidence type="ECO:0000256" key="5">
    <source>
        <dbReference type="ARBA" id="ARBA00022692"/>
    </source>
</evidence>
<evidence type="ECO:0000256" key="7">
    <source>
        <dbReference type="ARBA" id="ARBA00023136"/>
    </source>
</evidence>
<dbReference type="RefSeq" id="WP_011236889.1">
    <property type="nucleotide sequence ID" value="NC_006513.1"/>
</dbReference>
<reference evidence="10 11" key="1">
    <citation type="journal article" date="2005" name="Arch. Microbiol.">
        <title>The genome sequence of an anaerobic aromatic-degrading denitrifying bacterium, strain EbN1.</title>
        <authorList>
            <person name="Rabus R."/>
            <person name="Kube M."/>
            <person name="Heider J."/>
            <person name="Beck A."/>
            <person name="Heitmann K."/>
            <person name="Widdel F."/>
            <person name="Reinhardt R."/>
        </authorList>
    </citation>
    <scope>NUCLEOTIDE SEQUENCE [LARGE SCALE GENOMIC DNA]</scope>
    <source>
        <strain evidence="10 11">EbN1</strain>
    </source>
</reference>
<comment type="subcellular location">
    <subcellularLocation>
        <location evidence="8">Cell inner membrane</location>
        <topology evidence="8">Multi-pass membrane protein</topology>
    </subcellularLocation>
    <subcellularLocation>
        <location evidence="1">Cell membrane</location>
        <topology evidence="1">Multi-pass membrane protein</topology>
    </subcellularLocation>
</comment>
<dbReference type="InterPro" id="IPR050189">
    <property type="entry name" value="MFS_Efflux_Transporters"/>
</dbReference>
<evidence type="ECO:0000313" key="11">
    <source>
        <dbReference type="Proteomes" id="UP000006552"/>
    </source>
</evidence>
<evidence type="ECO:0000313" key="10">
    <source>
        <dbReference type="EMBL" id="CAI07164.1"/>
    </source>
</evidence>
<sequence length="426" mass="44598">MNGSSPRFARAPRPAPAETRVAAVLLPGRTRPAHLLWLITGFWMLQPLSTDLYLASLPELASYFHASPALVQQTLSMFALGVAVSQLVSGPLSDRFGRRPILLAGVLVYAAASLACTLATRIDALLIGRFMQAAGSCTVAVIARAVVRDTYPIGEGAHVIARSTSILAVALLLAPVVGAQLQASFGWRANFALLTLGGAALGLASVLRFAETIARRNPAAMRPATLLGNYGALLRSPAFWAYALPGSLSFGMVFVYISGASFALIDVLHVPTRYFGYCFALGVLGYLFGTQACRRLLRHYGLSRTLRVGSTLGLAAGTTFAAGLALDLQHWATVVVAHFLVTLAHGINSPCAQSGAVAPFPEKAGAAAALLGSLTMLCAFSVATLLGATYDGTLQPLATLSALLAIALFVAERALAAHRLRDKALS</sequence>
<dbReference type="GO" id="GO:0042910">
    <property type="term" value="F:xenobiotic transmembrane transporter activity"/>
    <property type="evidence" value="ECO:0007669"/>
    <property type="project" value="InterPro"/>
</dbReference>
<dbReference type="InterPro" id="IPR020846">
    <property type="entry name" value="MFS_dom"/>
</dbReference>
<protein>
    <recommendedName>
        <fullName evidence="8">Bcr/CflA family efflux transporter</fullName>
    </recommendedName>
</protein>
<evidence type="ECO:0000256" key="2">
    <source>
        <dbReference type="ARBA" id="ARBA00006236"/>
    </source>
</evidence>
<dbReference type="PANTHER" id="PTHR43124:SF3">
    <property type="entry name" value="CHLORAMPHENICOL EFFLUX PUMP RV0191"/>
    <property type="match status" value="1"/>
</dbReference>
<dbReference type="InterPro" id="IPR005829">
    <property type="entry name" value="Sugar_transporter_CS"/>
</dbReference>
<feature type="transmembrane region" description="Helical" evidence="8">
    <location>
        <begin position="394"/>
        <end position="411"/>
    </location>
</feature>
<keyword evidence="6 8" id="KW-1133">Transmembrane helix</keyword>
<dbReference type="Pfam" id="PF07690">
    <property type="entry name" value="MFS_1"/>
    <property type="match status" value="1"/>
</dbReference>
<keyword evidence="4" id="KW-1003">Cell membrane</keyword>
<dbReference type="PROSITE" id="PS00216">
    <property type="entry name" value="SUGAR_TRANSPORT_1"/>
    <property type="match status" value="1"/>
</dbReference>
<dbReference type="STRING" id="76114.c2A195"/>
<feature type="transmembrane region" description="Helical" evidence="8">
    <location>
        <begin position="274"/>
        <end position="293"/>
    </location>
</feature>
<feature type="transmembrane region" description="Helical" evidence="8">
    <location>
        <begin position="35"/>
        <end position="57"/>
    </location>
</feature>
<dbReference type="OrthoDB" id="9814303at2"/>
<dbReference type="GO" id="GO:1990961">
    <property type="term" value="P:xenobiotic detoxification by transmembrane export across the plasma membrane"/>
    <property type="evidence" value="ECO:0007669"/>
    <property type="project" value="InterPro"/>
</dbReference>
<keyword evidence="8" id="KW-0997">Cell inner membrane</keyword>
<feature type="transmembrane region" description="Helical" evidence="8">
    <location>
        <begin position="364"/>
        <end position="388"/>
    </location>
</feature>
<accession>Q5P697</accession>
<keyword evidence="3 8" id="KW-0813">Transport</keyword>
<feature type="transmembrane region" description="Helical" evidence="8">
    <location>
        <begin position="69"/>
        <end position="89"/>
    </location>
</feature>
<evidence type="ECO:0000259" key="9">
    <source>
        <dbReference type="PROSITE" id="PS50850"/>
    </source>
</evidence>
<dbReference type="EMBL" id="CR555306">
    <property type="protein sequence ID" value="CAI07164.1"/>
    <property type="molecule type" value="Genomic_DNA"/>
</dbReference>
<feature type="transmembrane region" description="Helical" evidence="8">
    <location>
        <begin position="305"/>
        <end position="325"/>
    </location>
</feature>
<dbReference type="eggNOG" id="COG2814">
    <property type="taxonomic scope" value="Bacteria"/>
</dbReference>
<dbReference type="InterPro" id="IPR004812">
    <property type="entry name" value="Efflux_drug-R_Bcr/CmlA"/>
</dbReference>
<evidence type="ECO:0000256" key="1">
    <source>
        <dbReference type="ARBA" id="ARBA00004651"/>
    </source>
</evidence>
<dbReference type="InterPro" id="IPR011701">
    <property type="entry name" value="MFS"/>
</dbReference>
<evidence type="ECO:0000256" key="6">
    <source>
        <dbReference type="ARBA" id="ARBA00022989"/>
    </source>
</evidence>
<dbReference type="GO" id="GO:0005886">
    <property type="term" value="C:plasma membrane"/>
    <property type="evidence" value="ECO:0007669"/>
    <property type="project" value="UniProtKB-SubCell"/>
</dbReference>
<dbReference type="Proteomes" id="UP000006552">
    <property type="component" value="Chromosome"/>
</dbReference>